<name>A0A1B5L576_USTVR</name>
<feature type="compositionally biased region" description="Basic and acidic residues" evidence="2">
    <location>
        <begin position="51"/>
        <end position="62"/>
    </location>
</feature>
<evidence type="ECO:0000313" key="4">
    <source>
        <dbReference type="Proteomes" id="UP000054053"/>
    </source>
</evidence>
<keyword evidence="1" id="KW-0175">Coiled coil</keyword>
<evidence type="ECO:0000313" key="3">
    <source>
        <dbReference type="EMBL" id="GAO17637.1"/>
    </source>
</evidence>
<gene>
    <name evidence="3" type="ORF">UVI_02002000</name>
</gene>
<evidence type="ECO:0000256" key="2">
    <source>
        <dbReference type="SAM" id="MobiDB-lite"/>
    </source>
</evidence>
<dbReference type="Proteomes" id="UP000054053">
    <property type="component" value="Unassembled WGS sequence"/>
</dbReference>
<feature type="region of interest" description="Disordered" evidence="2">
    <location>
        <begin position="335"/>
        <end position="487"/>
    </location>
</feature>
<dbReference type="EMBL" id="BBTG02000001">
    <property type="protein sequence ID" value="GAO17637.1"/>
    <property type="molecule type" value="Genomic_DNA"/>
</dbReference>
<feature type="coiled-coil region" evidence="1">
    <location>
        <begin position="226"/>
        <end position="267"/>
    </location>
</feature>
<protein>
    <recommendedName>
        <fullName evidence="5">FAD-dependent oxidoreductase-like enzyme</fullName>
    </recommendedName>
</protein>
<feature type="compositionally biased region" description="Polar residues" evidence="2">
    <location>
        <begin position="373"/>
        <end position="385"/>
    </location>
</feature>
<dbReference type="AlphaFoldDB" id="A0A1B5L576"/>
<accession>A0A1B5L576</accession>
<organism evidence="3 4">
    <name type="scientific">Ustilaginoidea virens</name>
    <name type="common">Rice false smut fungus</name>
    <name type="synonym">Villosiclava virens</name>
    <dbReference type="NCBI Taxonomy" id="1159556"/>
    <lineage>
        <taxon>Eukaryota</taxon>
        <taxon>Fungi</taxon>
        <taxon>Dikarya</taxon>
        <taxon>Ascomycota</taxon>
        <taxon>Pezizomycotina</taxon>
        <taxon>Sordariomycetes</taxon>
        <taxon>Hypocreomycetidae</taxon>
        <taxon>Hypocreales</taxon>
        <taxon>Clavicipitaceae</taxon>
        <taxon>Ustilaginoidea</taxon>
    </lineage>
</organism>
<evidence type="ECO:0008006" key="5">
    <source>
        <dbReference type="Google" id="ProtNLM"/>
    </source>
</evidence>
<comment type="caution">
    <text evidence="3">The sequence shown here is derived from an EMBL/GenBank/DDBJ whole genome shotgun (WGS) entry which is preliminary data.</text>
</comment>
<feature type="compositionally biased region" description="Polar residues" evidence="2">
    <location>
        <begin position="26"/>
        <end position="36"/>
    </location>
</feature>
<feature type="compositionally biased region" description="Low complexity" evidence="2">
    <location>
        <begin position="338"/>
        <end position="351"/>
    </location>
</feature>
<evidence type="ECO:0000256" key="1">
    <source>
        <dbReference type="SAM" id="Coils"/>
    </source>
</evidence>
<reference evidence="4" key="1">
    <citation type="journal article" date="2016" name="Genome Announc.">
        <title>Genome sequence of Ustilaginoidea virens IPU010, a rice pathogenic fungus causing false smut.</title>
        <authorList>
            <person name="Kumagai T."/>
            <person name="Ishii T."/>
            <person name="Terai G."/>
            <person name="Umemura M."/>
            <person name="Machida M."/>
            <person name="Asai K."/>
        </authorList>
    </citation>
    <scope>NUCLEOTIDE SEQUENCE [LARGE SCALE GENOMIC DNA]</scope>
    <source>
        <strain evidence="4">IPU010</strain>
    </source>
</reference>
<feature type="region of interest" description="Disordered" evidence="2">
    <location>
        <begin position="1"/>
        <end position="132"/>
    </location>
</feature>
<feature type="region of interest" description="Disordered" evidence="2">
    <location>
        <begin position="286"/>
        <end position="320"/>
    </location>
</feature>
<feature type="compositionally biased region" description="Low complexity" evidence="2">
    <location>
        <begin position="80"/>
        <end position="89"/>
    </location>
</feature>
<proteinExistence type="predicted"/>
<feature type="compositionally biased region" description="Basic residues" evidence="2">
    <location>
        <begin position="362"/>
        <end position="372"/>
    </location>
</feature>
<feature type="compositionally biased region" description="Polar residues" evidence="2">
    <location>
        <begin position="290"/>
        <end position="301"/>
    </location>
</feature>
<feature type="region of interest" description="Disordered" evidence="2">
    <location>
        <begin position="533"/>
        <end position="590"/>
    </location>
</feature>
<sequence>MAPDPEPNGIILGSPLDPSTPPDAGQSASSQATLPSTEIPASPIDADAADESFRTEANDDGRAAVVIPSSLTPPPSTQLAAARGSARAAFPSLSRHPALCSPPATTVSKAVPDREQGGGGAGGGDYRPPSPRQVLHASADELRPMLQICIAEQQKLKTETAHHRLQYNLLSLQADDDAKRSAVEHEMMRREVDALRAADHARQAKRELGIASDSTHAKYAQMSTWYEAAMEDNETLRRRLKLAKRVIQQKEEERLSLAEERDLLLTRIRENREHFHMLCSPGGIFHGAMTPSQPAVSTPQQARAPHRQTPRSSQKEDATRPEYGLSALLQAMSQSQDNNNNNNNNSNNNSSAPCTPLTSHRAPQKHSARHSRNAQSMSSLPTTPLNRLRDSGGLLPSVDLVPRTEPRHRRAHQDAARPRTPDPKRGGRRRSRESTISADDNEELARQALQSVAGGPRSSRTLPESRTRTAPEQQGGSPGGDDDDDLLDSQASQAATELLRRHPGTSFEAGGLVDARQASPMAVEQSLALQSKMLRASRSAAADKRKLGSGNPAPEDGQRRQPSQPSPTKRIKVASLGGDQRVGLGIQYGR</sequence>
<feature type="compositionally biased region" description="Basic and acidic residues" evidence="2">
    <location>
        <begin position="412"/>
        <end position="425"/>
    </location>
</feature>